<proteinExistence type="predicted"/>
<organism evidence="2 3">
    <name type="scientific">Leptobrachium leishanense</name>
    <name type="common">Leishan spiny toad</name>
    <dbReference type="NCBI Taxonomy" id="445787"/>
    <lineage>
        <taxon>Eukaryota</taxon>
        <taxon>Metazoa</taxon>
        <taxon>Chordata</taxon>
        <taxon>Craniata</taxon>
        <taxon>Vertebrata</taxon>
        <taxon>Euteleostomi</taxon>
        <taxon>Amphibia</taxon>
        <taxon>Batrachia</taxon>
        <taxon>Anura</taxon>
        <taxon>Pelobatoidea</taxon>
        <taxon>Megophryidae</taxon>
        <taxon>Leptobrachium</taxon>
    </lineage>
</organism>
<dbReference type="CDD" id="cd09076">
    <property type="entry name" value="L1-EN"/>
    <property type="match status" value="1"/>
</dbReference>
<dbReference type="Pfam" id="PF00078">
    <property type="entry name" value="RVT_1"/>
    <property type="match status" value="1"/>
</dbReference>
<evidence type="ECO:0000259" key="1">
    <source>
        <dbReference type="PROSITE" id="PS50878"/>
    </source>
</evidence>
<reference evidence="2" key="1">
    <citation type="submission" date="2025-08" db="UniProtKB">
        <authorList>
            <consortium name="Ensembl"/>
        </authorList>
    </citation>
    <scope>IDENTIFICATION</scope>
</reference>
<dbReference type="InterPro" id="IPR036691">
    <property type="entry name" value="Endo/exonu/phosph_ase_sf"/>
</dbReference>
<dbReference type="Proteomes" id="UP000694569">
    <property type="component" value="Unplaced"/>
</dbReference>
<name>A0A8C5MLZ2_9ANUR</name>
<dbReference type="GO" id="GO:0003824">
    <property type="term" value="F:catalytic activity"/>
    <property type="evidence" value="ECO:0007669"/>
    <property type="project" value="InterPro"/>
</dbReference>
<dbReference type="SUPFAM" id="SSF56219">
    <property type="entry name" value="DNase I-like"/>
    <property type="match status" value="1"/>
</dbReference>
<dbReference type="Ensembl" id="ENSLLET00000016598.1">
    <property type="protein sequence ID" value="ENSLLEP00000015986.1"/>
    <property type="gene ID" value="ENSLLEG00000010185.1"/>
</dbReference>
<feature type="domain" description="Reverse transcriptase" evidence="1">
    <location>
        <begin position="499"/>
        <end position="773"/>
    </location>
</feature>
<dbReference type="CDD" id="cd01650">
    <property type="entry name" value="RT_nLTR_like"/>
    <property type="match status" value="1"/>
</dbReference>
<dbReference type="Gene3D" id="3.60.10.10">
    <property type="entry name" value="Endonuclease/exonuclease/phosphatase"/>
    <property type="match status" value="1"/>
</dbReference>
<reference evidence="2" key="2">
    <citation type="submission" date="2025-09" db="UniProtKB">
        <authorList>
            <consortium name="Ensembl"/>
        </authorList>
    </citation>
    <scope>IDENTIFICATION</scope>
</reference>
<dbReference type="GeneTree" id="ENSGT00940000165023"/>
<dbReference type="PROSITE" id="PS00018">
    <property type="entry name" value="EF_HAND_1"/>
    <property type="match status" value="1"/>
</dbReference>
<dbReference type="OrthoDB" id="8941539at2759"/>
<dbReference type="PANTHER" id="PTHR31635:SF196">
    <property type="entry name" value="REVERSE TRANSCRIPTASE DOMAIN-CONTAINING PROTEIN-RELATED"/>
    <property type="match status" value="1"/>
</dbReference>
<dbReference type="InterPro" id="IPR000477">
    <property type="entry name" value="RT_dom"/>
</dbReference>
<dbReference type="SUPFAM" id="SSF56672">
    <property type="entry name" value="DNA/RNA polymerases"/>
    <property type="match status" value="1"/>
</dbReference>
<accession>A0A8C5MLZ2</accession>
<dbReference type="InterPro" id="IPR018247">
    <property type="entry name" value="EF_Hand_1_Ca_BS"/>
</dbReference>
<dbReference type="InterPro" id="IPR005135">
    <property type="entry name" value="Endo/exonuclease/phosphatase"/>
</dbReference>
<evidence type="ECO:0000313" key="3">
    <source>
        <dbReference type="Proteomes" id="UP000694569"/>
    </source>
</evidence>
<keyword evidence="3" id="KW-1185">Reference proteome</keyword>
<protein>
    <recommendedName>
        <fullName evidence="1">Reverse transcriptase domain-containing protein</fullName>
    </recommendedName>
</protein>
<dbReference type="PROSITE" id="PS50878">
    <property type="entry name" value="RT_POL"/>
    <property type="match status" value="1"/>
</dbReference>
<dbReference type="Pfam" id="PF03372">
    <property type="entry name" value="Exo_endo_phos"/>
    <property type="match status" value="1"/>
</dbReference>
<dbReference type="AlphaFoldDB" id="A0A8C5MLZ2"/>
<sequence length="1277" mass="146054">MTKIRFISLNVRGLNIPQKRRKALTDLHRQGGDIVFLQETHFRADAAPSLSSRFYSQSFYSNYDVSKARGVAILLARHIPFTVIHQQHDANGRFLFVKGTLGNQKITLANIYLPNRGQCAELRSILSKLDKFREGLLICGGDFNVSLDSSREGVHPTPAVDDSLRGRFLHLLHKHQLVDGWRALNPTVRDYTFYSAVAHSYSRLDTFLIPHHQLHYLTKVKIAPITWSDHAPVVMWVDIQSIPPPHRTWRLNESLLRDVVIRQNLQDTLAQFFEENSTPDMPLPTLWEAHKCVIRGHLIQIGAKRKREHRETLDTVLQRIHDLETAHKSVQSLDIFKDLTEQRAHLNSLLSQQAFKSMLLTKQTYYTQGNKCGRLLANALKQRRQATYIPKIRDRDGREHHLTKDISEAFHKYFTSLYQLRESPPLESDIRSYLKDSLHSVLPPESASALDAPFTTEEFSIALSTMKAGKSPGPDGFSVAYYKTFGSLLGPRLLAMLNSLDGTTSLEQATLRAHIALIPKPEKDHTSVSNYRPISLLNVDVKIMTKMMATRLNPFVPGLIHPDQTGFVPTREARDNTIRAINLIHLAISSHKPTVFLSIDAEKAFDRVDWSFLLETLSFLGFGPKWLTWTRNLYSTPKASLRVNGTYSPDLDIRNGTRQGCPLSPLLFILTLEPLLQRIRDHPHIYGHSLPLHQYKVAAFADDILLSLTKPLVSLEHLMTELDTYGKLSNFKINLSKCEVLGVGVNAHQKRAIEKAYPFKWARGSIRYLGVSLPSNLNQLYATNYEPLLRTITQDLRGWKLPHVSWLGRINILKMNILPRLLYIFQTVPIGMPPQFFALLRTRFLEFIWHNTRPRISYADMTRHRNRGGLGLPHIELYHTAALFLNLSDWSMSPPHKLWVPLAQRSLSVPITTLPWQTAPIAKVLISPHPIVTPILRKWRTLRNSLALSTHPSPLTPVTFNPNFPEGMSHHFLPLDHDGPYLPLATCLVKNEPHPITSLLRPDTITPLTHYRYRQLTHFIQSLGTPLALRTDESPFETLCVTDPQLPHMLSTMYGSLLDASTPGLPLYAGRWDRDMGNKISEEDWGLIFQTAAHASRSLHIQQTHYKLLMRWYLTPTRLHKIYPSADKTCWRCKASPGTFVHIWWECPLISSYWESIFSIVNEITGLNLCPSLEVALFHLVPISTLTYRKSLAIQLFNVAKSLIPRRWRSTTPPTVWEWIQAVEGVREMEEMFLSMDNKYDKYFVTWYWWLDFRATRSRGYTPVAISTAEKSGGGVS</sequence>
<dbReference type="InterPro" id="IPR043502">
    <property type="entry name" value="DNA/RNA_pol_sf"/>
</dbReference>
<evidence type="ECO:0000313" key="2">
    <source>
        <dbReference type="Ensembl" id="ENSLLEP00000015986.1"/>
    </source>
</evidence>
<dbReference type="PANTHER" id="PTHR31635">
    <property type="entry name" value="REVERSE TRANSCRIPTASE DOMAIN-CONTAINING PROTEIN-RELATED"/>
    <property type="match status" value="1"/>
</dbReference>